<reference evidence="1 2" key="1">
    <citation type="journal article" date="2019" name="Nat. Ecol. Evol.">
        <title>Megaphylogeny resolves global patterns of mushroom evolution.</title>
        <authorList>
            <person name="Varga T."/>
            <person name="Krizsan K."/>
            <person name="Foldi C."/>
            <person name="Dima B."/>
            <person name="Sanchez-Garcia M."/>
            <person name="Sanchez-Ramirez S."/>
            <person name="Szollosi G.J."/>
            <person name="Szarkandi J.G."/>
            <person name="Papp V."/>
            <person name="Albert L."/>
            <person name="Andreopoulos W."/>
            <person name="Angelini C."/>
            <person name="Antonin V."/>
            <person name="Barry K.W."/>
            <person name="Bougher N.L."/>
            <person name="Buchanan P."/>
            <person name="Buyck B."/>
            <person name="Bense V."/>
            <person name="Catcheside P."/>
            <person name="Chovatia M."/>
            <person name="Cooper J."/>
            <person name="Damon W."/>
            <person name="Desjardin D."/>
            <person name="Finy P."/>
            <person name="Geml J."/>
            <person name="Haridas S."/>
            <person name="Hughes K."/>
            <person name="Justo A."/>
            <person name="Karasinski D."/>
            <person name="Kautmanova I."/>
            <person name="Kiss B."/>
            <person name="Kocsube S."/>
            <person name="Kotiranta H."/>
            <person name="LaButti K.M."/>
            <person name="Lechner B.E."/>
            <person name="Liimatainen K."/>
            <person name="Lipzen A."/>
            <person name="Lukacs Z."/>
            <person name="Mihaltcheva S."/>
            <person name="Morgado L.N."/>
            <person name="Niskanen T."/>
            <person name="Noordeloos M.E."/>
            <person name="Ohm R.A."/>
            <person name="Ortiz-Santana B."/>
            <person name="Ovrebo C."/>
            <person name="Racz N."/>
            <person name="Riley R."/>
            <person name="Savchenko A."/>
            <person name="Shiryaev A."/>
            <person name="Soop K."/>
            <person name="Spirin V."/>
            <person name="Szebenyi C."/>
            <person name="Tomsovsky M."/>
            <person name="Tulloss R.E."/>
            <person name="Uehling J."/>
            <person name="Grigoriev I.V."/>
            <person name="Vagvolgyi C."/>
            <person name="Papp T."/>
            <person name="Martin F.M."/>
            <person name="Miettinen O."/>
            <person name="Hibbett D.S."/>
            <person name="Nagy L.G."/>
        </authorList>
    </citation>
    <scope>NUCLEOTIDE SEQUENCE [LARGE SCALE GENOMIC DNA]</scope>
    <source>
        <strain evidence="1 2">NL-1719</strain>
    </source>
</reference>
<evidence type="ECO:0000313" key="1">
    <source>
        <dbReference type="EMBL" id="TFK67124.1"/>
    </source>
</evidence>
<gene>
    <name evidence="1" type="ORF">BDN72DRAFT_799341</name>
</gene>
<protein>
    <submittedName>
        <fullName evidence="1">LmbE-like protein</fullName>
    </submittedName>
</protein>
<keyword evidence="2" id="KW-1185">Reference proteome</keyword>
<name>A0ACD3AP75_9AGAR</name>
<dbReference type="Proteomes" id="UP000308600">
    <property type="component" value="Unassembled WGS sequence"/>
</dbReference>
<dbReference type="EMBL" id="ML208384">
    <property type="protein sequence ID" value="TFK67124.1"/>
    <property type="molecule type" value="Genomic_DNA"/>
</dbReference>
<accession>A0ACD3AP75</accession>
<evidence type="ECO:0000313" key="2">
    <source>
        <dbReference type="Proteomes" id="UP000308600"/>
    </source>
</evidence>
<organism evidence="1 2">
    <name type="scientific">Pluteus cervinus</name>
    <dbReference type="NCBI Taxonomy" id="181527"/>
    <lineage>
        <taxon>Eukaryota</taxon>
        <taxon>Fungi</taxon>
        <taxon>Dikarya</taxon>
        <taxon>Basidiomycota</taxon>
        <taxon>Agaricomycotina</taxon>
        <taxon>Agaricomycetes</taxon>
        <taxon>Agaricomycetidae</taxon>
        <taxon>Agaricales</taxon>
        <taxon>Pluteineae</taxon>
        <taxon>Pluteaceae</taxon>
        <taxon>Pluteus</taxon>
    </lineage>
</organism>
<proteinExistence type="predicted"/>
<sequence>MFFAPTVLALTQDYNGRLQKEKEDSAEEATEARSRRDLPLFSLCMSTGNADGLGETRRDELKKSLQILGITKSWAVDHPKLQDNFTATWDPAVIAEVLEPYIVDNNITIILTFDNGGVSGHPNHISLPLGVKQLVKTTSSHPRLYTLVTVPLLPKYSSIFGSILTALRVRRLSSSLRHFLQIQARFIFWLFGFTYTFDPSPQFSGASVVFVSNVASFQQALRAMREHWSQLVWFRWLYVTFSRYMWVNEWLELV</sequence>